<evidence type="ECO:0000313" key="3">
    <source>
        <dbReference type="Proteomes" id="UP000244005"/>
    </source>
</evidence>
<dbReference type="AlphaFoldDB" id="A0A2R6X241"/>
<evidence type="ECO:0000313" key="2">
    <source>
        <dbReference type="EMBL" id="PTQ40146.1"/>
    </source>
</evidence>
<sequence>MSRRRGRSGVRTMGRQSSVFQDDHAQPSTTGHQSTHHNIWSSSTSRRLKDLFRPSSFLRVFTSTGHSRNWSAACVCSKEHSRFRTKFLKCLHSASRREFALPGRSKRRQYRPVPSAYLLPYTKMEANRRTSSMLSFSQHLGPVTRSISIRCPPVCCTSLLCFYTRSA</sequence>
<evidence type="ECO:0000256" key="1">
    <source>
        <dbReference type="SAM" id="MobiDB-lite"/>
    </source>
</evidence>
<organism evidence="2 3">
    <name type="scientific">Marchantia polymorpha</name>
    <name type="common">Common liverwort</name>
    <name type="synonym">Marchantia aquatica</name>
    <dbReference type="NCBI Taxonomy" id="3197"/>
    <lineage>
        <taxon>Eukaryota</taxon>
        <taxon>Viridiplantae</taxon>
        <taxon>Streptophyta</taxon>
        <taxon>Embryophyta</taxon>
        <taxon>Marchantiophyta</taxon>
        <taxon>Marchantiopsida</taxon>
        <taxon>Marchantiidae</taxon>
        <taxon>Marchantiales</taxon>
        <taxon>Marchantiaceae</taxon>
        <taxon>Marchantia</taxon>
    </lineage>
</organism>
<feature type="compositionally biased region" description="Polar residues" evidence="1">
    <location>
        <begin position="14"/>
        <end position="40"/>
    </location>
</feature>
<protein>
    <submittedName>
        <fullName evidence="2">Uncharacterized protein</fullName>
    </submittedName>
</protein>
<keyword evidence="3" id="KW-1185">Reference proteome</keyword>
<reference evidence="3" key="1">
    <citation type="journal article" date="2017" name="Cell">
        <title>Insights into land plant evolution garnered from the Marchantia polymorpha genome.</title>
        <authorList>
            <person name="Bowman J.L."/>
            <person name="Kohchi T."/>
            <person name="Yamato K.T."/>
            <person name="Jenkins J."/>
            <person name="Shu S."/>
            <person name="Ishizaki K."/>
            <person name="Yamaoka S."/>
            <person name="Nishihama R."/>
            <person name="Nakamura Y."/>
            <person name="Berger F."/>
            <person name="Adam C."/>
            <person name="Aki S.S."/>
            <person name="Althoff F."/>
            <person name="Araki T."/>
            <person name="Arteaga-Vazquez M.A."/>
            <person name="Balasubrmanian S."/>
            <person name="Barry K."/>
            <person name="Bauer D."/>
            <person name="Boehm C.R."/>
            <person name="Briginshaw L."/>
            <person name="Caballero-Perez J."/>
            <person name="Catarino B."/>
            <person name="Chen F."/>
            <person name="Chiyoda S."/>
            <person name="Chovatia M."/>
            <person name="Davies K.M."/>
            <person name="Delmans M."/>
            <person name="Demura T."/>
            <person name="Dierschke T."/>
            <person name="Dolan L."/>
            <person name="Dorantes-Acosta A.E."/>
            <person name="Eklund D.M."/>
            <person name="Florent S.N."/>
            <person name="Flores-Sandoval E."/>
            <person name="Fujiyama A."/>
            <person name="Fukuzawa H."/>
            <person name="Galik B."/>
            <person name="Grimanelli D."/>
            <person name="Grimwood J."/>
            <person name="Grossniklaus U."/>
            <person name="Hamada T."/>
            <person name="Haseloff J."/>
            <person name="Hetherington A.J."/>
            <person name="Higo A."/>
            <person name="Hirakawa Y."/>
            <person name="Hundley H.N."/>
            <person name="Ikeda Y."/>
            <person name="Inoue K."/>
            <person name="Inoue S.I."/>
            <person name="Ishida S."/>
            <person name="Jia Q."/>
            <person name="Kakita M."/>
            <person name="Kanazawa T."/>
            <person name="Kawai Y."/>
            <person name="Kawashima T."/>
            <person name="Kennedy M."/>
            <person name="Kinose K."/>
            <person name="Kinoshita T."/>
            <person name="Kohara Y."/>
            <person name="Koide E."/>
            <person name="Komatsu K."/>
            <person name="Kopischke S."/>
            <person name="Kubo M."/>
            <person name="Kyozuka J."/>
            <person name="Lagercrantz U."/>
            <person name="Lin S.S."/>
            <person name="Lindquist E."/>
            <person name="Lipzen A.M."/>
            <person name="Lu C.W."/>
            <person name="De Luna E."/>
            <person name="Martienssen R.A."/>
            <person name="Minamino N."/>
            <person name="Mizutani M."/>
            <person name="Mizutani M."/>
            <person name="Mochizuki N."/>
            <person name="Monte I."/>
            <person name="Mosher R."/>
            <person name="Nagasaki H."/>
            <person name="Nakagami H."/>
            <person name="Naramoto S."/>
            <person name="Nishitani K."/>
            <person name="Ohtani M."/>
            <person name="Okamoto T."/>
            <person name="Okumura M."/>
            <person name="Phillips J."/>
            <person name="Pollak B."/>
            <person name="Reinders A."/>
            <person name="Rovekamp M."/>
            <person name="Sano R."/>
            <person name="Sawa S."/>
            <person name="Schmid M.W."/>
            <person name="Shirakawa M."/>
            <person name="Solano R."/>
            <person name="Spunde A."/>
            <person name="Suetsugu N."/>
            <person name="Sugano S."/>
            <person name="Sugiyama A."/>
            <person name="Sun R."/>
            <person name="Suzuki Y."/>
            <person name="Takenaka M."/>
            <person name="Takezawa D."/>
            <person name="Tomogane H."/>
            <person name="Tsuzuki M."/>
            <person name="Ueda T."/>
            <person name="Umeda M."/>
            <person name="Ward J.M."/>
            <person name="Watanabe Y."/>
            <person name="Yazaki K."/>
            <person name="Yokoyama R."/>
            <person name="Yoshitake Y."/>
            <person name="Yotsui I."/>
            <person name="Zachgo S."/>
            <person name="Schmutz J."/>
        </authorList>
    </citation>
    <scope>NUCLEOTIDE SEQUENCE [LARGE SCALE GENOMIC DNA]</scope>
    <source>
        <strain evidence="3">Tak-1</strain>
    </source>
</reference>
<dbReference type="EMBL" id="KZ772713">
    <property type="protein sequence ID" value="PTQ40146.1"/>
    <property type="molecule type" value="Genomic_DNA"/>
</dbReference>
<gene>
    <name evidence="2" type="ORF">MARPO_0041s0048</name>
</gene>
<name>A0A2R6X241_MARPO</name>
<dbReference type="Proteomes" id="UP000244005">
    <property type="component" value="Unassembled WGS sequence"/>
</dbReference>
<dbReference type="Gramene" id="Mp4g17660.1">
    <property type="protein sequence ID" value="Mp4g17660.1.cds1"/>
    <property type="gene ID" value="Mp4g17660"/>
</dbReference>
<feature type="region of interest" description="Disordered" evidence="1">
    <location>
        <begin position="1"/>
        <end position="40"/>
    </location>
</feature>
<accession>A0A2R6X241</accession>
<proteinExistence type="predicted"/>